<evidence type="ECO:0000256" key="4">
    <source>
        <dbReference type="ARBA" id="ARBA00023098"/>
    </source>
</evidence>
<dbReference type="Gene3D" id="3.90.1720.10">
    <property type="entry name" value="endopeptidase domain like (from Nostoc punctiforme)"/>
    <property type="match status" value="1"/>
</dbReference>
<comment type="similarity">
    <text evidence="1">Belongs to the H-rev107 family.</text>
</comment>
<sequence>AAVSGCWTASIPACPAPATGSQLSMAIRCSGYQQGQLEGLTGMPDRGFASSSNGKAIVKSEPLECVVGNCNYRVNNKYDGTRQVYPVPEIIVRANNKVGKTWTYHDFAKNCEHFANEIRYNKARSDQVCNGPGVRYCSLGHVTASRSCFR</sequence>
<dbReference type="PANTHER" id="PTHR13943">
    <property type="entry name" value="HRAS-LIKE SUPPRESSOR - RELATED"/>
    <property type="match status" value="1"/>
</dbReference>
<reference evidence="7" key="1">
    <citation type="journal article" date="2017" name="PLoS ONE">
        <title>The Agassiz's desert tortoise genome provides a resource for the conservation of a threatened species.</title>
        <authorList>
            <person name="Tollis M."/>
            <person name="DeNardo D.F."/>
            <person name="Cornelius J.A."/>
            <person name="Dolby G.A."/>
            <person name="Edwards T."/>
            <person name="Henen B.T."/>
            <person name="Karl A.E."/>
            <person name="Murphy R.W."/>
            <person name="Kusumi K."/>
        </authorList>
    </citation>
    <scope>NUCLEOTIDE SEQUENCE [LARGE SCALE GENOMIC DNA]</scope>
</reference>
<dbReference type="PROSITE" id="PS51934">
    <property type="entry name" value="LRAT"/>
    <property type="match status" value="1"/>
</dbReference>
<dbReference type="PANTHER" id="PTHR13943:SF31">
    <property type="entry name" value="PHOSPHOLIPASE A AND ACYLTRANSFERASE 3"/>
    <property type="match status" value="1"/>
</dbReference>
<dbReference type="AlphaFoldDB" id="A0A452GHE3"/>
<dbReference type="STRING" id="38772.ENSGAGP00000001038"/>
<dbReference type="GO" id="GO:0016410">
    <property type="term" value="F:N-acyltransferase activity"/>
    <property type="evidence" value="ECO:0007669"/>
    <property type="project" value="TreeGrafter"/>
</dbReference>
<evidence type="ECO:0000256" key="2">
    <source>
        <dbReference type="ARBA" id="ARBA00022679"/>
    </source>
</evidence>
<reference evidence="6" key="2">
    <citation type="submission" date="2025-08" db="UniProtKB">
        <authorList>
            <consortium name="Ensembl"/>
        </authorList>
    </citation>
    <scope>IDENTIFICATION</scope>
</reference>
<protein>
    <recommendedName>
        <fullName evidence="5">LRAT domain-containing protein</fullName>
    </recommendedName>
</protein>
<dbReference type="InterPro" id="IPR051496">
    <property type="entry name" value="H-rev107_PLA/AT"/>
</dbReference>
<dbReference type="GO" id="GO:0005737">
    <property type="term" value="C:cytoplasm"/>
    <property type="evidence" value="ECO:0007669"/>
    <property type="project" value="TreeGrafter"/>
</dbReference>
<organism evidence="6 7">
    <name type="scientific">Gopherus agassizii</name>
    <name type="common">Agassiz's desert tortoise</name>
    <dbReference type="NCBI Taxonomy" id="38772"/>
    <lineage>
        <taxon>Eukaryota</taxon>
        <taxon>Metazoa</taxon>
        <taxon>Chordata</taxon>
        <taxon>Craniata</taxon>
        <taxon>Vertebrata</taxon>
        <taxon>Euteleostomi</taxon>
        <taxon>Archelosauria</taxon>
        <taxon>Testudinata</taxon>
        <taxon>Testudines</taxon>
        <taxon>Cryptodira</taxon>
        <taxon>Durocryptodira</taxon>
        <taxon>Testudinoidea</taxon>
        <taxon>Testudinidae</taxon>
        <taxon>Gopherus</taxon>
    </lineage>
</organism>
<evidence type="ECO:0000313" key="7">
    <source>
        <dbReference type="Proteomes" id="UP000291020"/>
    </source>
</evidence>
<dbReference type="GO" id="GO:0070292">
    <property type="term" value="P:N-acylphosphatidylethanolamine metabolic process"/>
    <property type="evidence" value="ECO:0007669"/>
    <property type="project" value="TreeGrafter"/>
</dbReference>
<name>A0A452GHE3_9SAUR</name>
<dbReference type="InterPro" id="IPR007053">
    <property type="entry name" value="LRAT_dom"/>
</dbReference>
<evidence type="ECO:0000259" key="5">
    <source>
        <dbReference type="PROSITE" id="PS51934"/>
    </source>
</evidence>
<proteinExistence type="inferred from homology"/>
<evidence type="ECO:0000256" key="1">
    <source>
        <dbReference type="ARBA" id="ARBA00007824"/>
    </source>
</evidence>
<reference evidence="6" key="3">
    <citation type="submission" date="2025-09" db="UniProtKB">
        <authorList>
            <consortium name="Ensembl"/>
        </authorList>
    </citation>
    <scope>IDENTIFICATION</scope>
</reference>
<dbReference type="GO" id="GO:0008970">
    <property type="term" value="F:phospholipase A1 activity"/>
    <property type="evidence" value="ECO:0007669"/>
    <property type="project" value="TreeGrafter"/>
</dbReference>
<accession>A0A452GHE3</accession>
<keyword evidence="7" id="KW-1185">Reference proteome</keyword>
<evidence type="ECO:0000256" key="3">
    <source>
        <dbReference type="ARBA" id="ARBA00022801"/>
    </source>
</evidence>
<dbReference type="GO" id="GO:0004623">
    <property type="term" value="F:phospholipase A2 activity"/>
    <property type="evidence" value="ECO:0007669"/>
    <property type="project" value="TreeGrafter"/>
</dbReference>
<dbReference type="Pfam" id="PF04970">
    <property type="entry name" value="LRAT"/>
    <property type="match status" value="1"/>
</dbReference>
<keyword evidence="3" id="KW-0378">Hydrolase</keyword>
<feature type="domain" description="LRAT" evidence="5">
    <location>
        <begin position="14"/>
        <end position="127"/>
    </location>
</feature>
<keyword evidence="4" id="KW-0443">Lipid metabolism</keyword>
<keyword evidence="2" id="KW-0808">Transferase</keyword>
<dbReference type="Ensembl" id="ENSGAGT00000001170.1">
    <property type="protein sequence ID" value="ENSGAGP00000001038.1"/>
    <property type="gene ID" value="ENSGAGG00000000840.1"/>
</dbReference>
<evidence type="ECO:0000313" key="6">
    <source>
        <dbReference type="Ensembl" id="ENSGAGP00000001038.1"/>
    </source>
</evidence>
<dbReference type="Proteomes" id="UP000291020">
    <property type="component" value="Unassembled WGS sequence"/>
</dbReference>